<evidence type="ECO:0000256" key="1">
    <source>
        <dbReference type="SAM" id="Phobius"/>
    </source>
</evidence>
<dbReference type="AlphaFoldDB" id="A0A2N9EMC5"/>
<name>A0A2N9EMC5_FAGSY</name>
<sequence length="38" mass="4278">MFVGFGFCYWWYFGVVVGFVLLVLSLPFGVWCLLVGGV</sequence>
<organism evidence="2">
    <name type="scientific">Fagus sylvatica</name>
    <name type="common">Beechnut</name>
    <dbReference type="NCBI Taxonomy" id="28930"/>
    <lineage>
        <taxon>Eukaryota</taxon>
        <taxon>Viridiplantae</taxon>
        <taxon>Streptophyta</taxon>
        <taxon>Embryophyta</taxon>
        <taxon>Tracheophyta</taxon>
        <taxon>Spermatophyta</taxon>
        <taxon>Magnoliopsida</taxon>
        <taxon>eudicotyledons</taxon>
        <taxon>Gunneridae</taxon>
        <taxon>Pentapetalae</taxon>
        <taxon>rosids</taxon>
        <taxon>fabids</taxon>
        <taxon>Fagales</taxon>
        <taxon>Fagaceae</taxon>
        <taxon>Fagus</taxon>
    </lineage>
</organism>
<evidence type="ECO:0000313" key="2">
    <source>
        <dbReference type="EMBL" id="SPC75851.1"/>
    </source>
</evidence>
<proteinExistence type="predicted"/>
<protein>
    <submittedName>
        <fullName evidence="2">Uncharacterized protein</fullName>
    </submittedName>
</protein>
<keyword evidence="1" id="KW-0472">Membrane</keyword>
<feature type="transmembrane region" description="Helical" evidence="1">
    <location>
        <begin position="12"/>
        <end position="36"/>
    </location>
</feature>
<keyword evidence="1" id="KW-0812">Transmembrane</keyword>
<keyword evidence="1" id="KW-1133">Transmembrane helix</keyword>
<dbReference type="EMBL" id="OIVN01000184">
    <property type="protein sequence ID" value="SPC75851.1"/>
    <property type="molecule type" value="Genomic_DNA"/>
</dbReference>
<reference evidence="2" key="1">
    <citation type="submission" date="2018-02" db="EMBL/GenBank/DDBJ databases">
        <authorList>
            <person name="Cohen D.B."/>
            <person name="Kent A.D."/>
        </authorList>
    </citation>
    <scope>NUCLEOTIDE SEQUENCE</scope>
</reference>
<accession>A0A2N9EMC5</accession>
<gene>
    <name evidence="2" type="ORF">FSB_LOCUS3733</name>
</gene>